<dbReference type="InterPro" id="IPR012657">
    <property type="entry name" value="23S_rRNA-intervening_sequence"/>
</dbReference>
<dbReference type="PANTHER" id="PTHR38471">
    <property type="entry name" value="FOUR HELIX BUNDLE PROTEIN"/>
    <property type="match status" value="1"/>
</dbReference>
<evidence type="ECO:0000313" key="3">
    <source>
        <dbReference type="Proteomes" id="UP001165293"/>
    </source>
</evidence>
<organism evidence="2 3">
    <name type="scientific">Noviluteimonas lactosilytica</name>
    <dbReference type="NCBI Taxonomy" id="2888523"/>
    <lineage>
        <taxon>Bacteria</taxon>
        <taxon>Pseudomonadati</taxon>
        <taxon>Pseudomonadota</taxon>
        <taxon>Gammaproteobacteria</taxon>
        <taxon>Lysobacterales</taxon>
        <taxon>Lysobacteraceae</taxon>
        <taxon>Noviluteimonas</taxon>
    </lineage>
</organism>
<comment type="caution">
    <text evidence="2">The sequence shown here is derived from an EMBL/GenBank/DDBJ whole genome shotgun (WGS) entry which is preliminary data.</text>
</comment>
<dbReference type="Proteomes" id="UP001165293">
    <property type="component" value="Unassembled WGS sequence"/>
</dbReference>
<dbReference type="EMBL" id="JAJGAK010000001">
    <property type="protein sequence ID" value="MCC8362543.1"/>
    <property type="molecule type" value="Genomic_DNA"/>
</dbReference>
<proteinExistence type="predicted"/>
<dbReference type="Gene3D" id="1.20.1440.60">
    <property type="entry name" value="23S rRNA-intervening sequence"/>
    <property type="match status" value="1"/>
</dbReference>
<protein>
    <submittedName>
        <fullName evidence="2">Four helix bundle protein</fullName>
    </submittedName>
</protein>
<reference evidence="2" key="1">
    <citation type="submission" date="2021-10" db="EMBL/GenBank/DDBJ databases">
        <authorList>
            <person name="Lyu M."/>
            <person name="Wang X."/>
            <person name="Meng X."/>
            <person name="Xu K."/>
        </authorList>
    </citation>
    <scope>NUCLEOTIDE SEQUENCE</scope>
    <source>
        <strain evidence="2">A6</strain>
    </source>
</reference>
<accession>A0ABS8JG01</accession>
<dbReference type="Pfam" id="PF05635">
    <property type="entry name" value="23S_rRNA_IVP"/>
    <property type="match status" value="1"/>
</dbReference>
<gene>
    <name evidence="2" type="ORF">LK996_05585</name>
</gene>
<sequence length="138" mass="15413">MAKDFRELVVWEQAMALAERVYELTKELPGDERYGLVAQMRRAAVSVPSCIAEGNARASIPDYLRFVSMASGSLAELRTQTMLVARMSLASPRSTDSCLDQIARVDQLLKRLQSALRKTSQERAAPHSSRFPFPVSRP</sequence>
<dbReference type="CDD" id="cd16377">
    <property type="entry name" value="23S_rRNA_IVP_like"/>
    <property type="match status" value="1"/>
</dbReference>
<keyword evidence="3" id="KW-1185">Reference proteome</keyword>
<dbReference type="SUPFAM" id="SSF158446">
    <property type="entry name" value="IVS-encoded protein-like"/>
    <property type="match status" value="1"/>
</dbReference>
<feature type="region of interest" description="Disordered" evidence="1">
    <location>
        <begin position="117"/>
        <end position="138"/>
    </location>
</feature>
<dbReference type="InterPro" id="IPR036583">
    <property type="entry name" value="23S_rRNA_IVS_sf"/>
</dbReference>
<dbReference type="NCBIfam" id="TIGR02436">
    <property type="entry name" value="four helix bundle protein"/>
    <property type="match status" value="1"/>
</dbReference>
<name>A0ABS8JG01_9GAMM</name>
<dbReference type="PANTHER" id="PTHR38471:SF2">
    <property type="entry name" value="FOUR HELIX BUNDLE PROTEIN"/>
    <property type="match status" value="1"/>
</dbReference>
<evidence type="ECO:0000313" key="2">
    <source>
        <dbReference type="EMBL" id="MCC8362543.1"/>
    </source>
</evidence>
<evidence type="ECO:0000256" key="1">
    <source>
        <dbReference type="SAM" id="MobiDB-lite"/>
    </source>
</evidence>